<keyword evidence="4" id="KW-0347">Helicase</keyword>
<dbReference type="Gene3D" id="3.40.960.10">
    <property type="entry name" value="VSR Endonuclease"/>
    <property type="match status" value="1"/>
</dbReference>
<feature type="domain" description="Restriction endonuclease type II-like" evidence="3">
    <location>
        <begin position="1615"/>
        <end position="1712"/>
    </location>
</feature>
<dbReference type="CDD" id="cd18808">
    <property type="entry name" value="SF1_C_Upf1"/>
    <property type="match status" value="1"/>
</dbReference>
<keyword evidence="5" id="KW-1185">Reference proteome</keyword>
<dbReference type="Gene3D" id="3.40.50.300">
    <property type="entry name" value="P-loop containing nucleotide triphosphate hydrolases"/>
    <property type="match status" value="3"/>
</dbReference>
<proteinExistence type="predicted"/>
<name>A0A2T5FVF0_9SPHN</name>
<dbReference type="Pfam" id="PF13195">
    <property type="entry name" value="DUF4011"/>
    <property type="match status" value="1"/>
</dbReference>
<evidence type="ECO:0000259" key="1">
    <source>
        <dbReference type="Pfam" id="PF13086"/>
    </source>
</evidence>
<dbReference type="SUPFAM" id="SSF52540">
    <property type="entry name" value="P-loop containing nucleoside triphosphate hydrolases"/>
    <property type="match status" value="1"/>
</dbReference>
<dbReference type="InterPro" id="IPR049468">
    <property type="entry name" value="Restrct_endonuc-II-like_dom"/>
</dbReference>
<evidence type="ECO:0000313" key="5">
    <source>
        <dbReference type="Proteomes" id="UP000244162"/>
    </source>
</evidence>
<dbReference type="PANTHER" id="PTHR10887">
    <property type="entry name" value="DNA2/NAM7 HELICASE FAMILY"/>
    <property type="match status" value="1"/>
</dbReference>
<dbReference type="InterPro" id="IPR011335">
    <property type="entry name" value="Restrct_endonuc-II-like"/>
</dbReference>
<dbReference type="InterPro" id="IPR025103">
    <property type="entry name" value="DUF4011"/>
</dbReference>
<gene>
    <name evidence="4" type="ORF">CLG96_14610</name>
</gene>
<keyword evidence="4" id="KW-0067">ATP-binding</keyword>
<dbReference type="Proteomes" id="UP000244162">
    <property type="component" value="Unassembled WGS sequence"/>
</dbReference>
<feature type="domain" description="DNA2/NAM7 helicase-like C-terminal" evidence="2">
    <location>
        <begin position="1368"/>
        <end position="1566"/>
    </location>
</feature>
<dbReference type="InterPro" id="IPR045055">
    <property type="entry name" value="DNA2/NAM7-like"/>
</dbReference>
<dbReference type="EMBL" id="NWBU01000011">
    <property type="protein sequence ID" value="PTQ09424.1"/>
    <property type="molecule type" value="Genomic_DNA"/>
</dbReference>
<feature type="domain" description="DNA2/NAM7 helicase helicase" evidence="1">
    <location>
        <begin position="1305"/>
        <end position="1347"/>
    </location>
</feature>
<keyword evidence="4" id="KW-0547">Nucleotide-binding</keyword>
<dbReference type="Pfam" id="PF18741">
    <property type="entry name" value="MTES_1575"/>
    <property type="match status" value="1"/>
</dbReference>
<evidence type="ECO:0000313" key="4">
    <source>
        <dbReference type="EMBL" id="PTQ09424.1"/>
    </source>
</evidence>
<dbReference type="OrthoDB" id="9757917at2"/>
<keyword evidence="4" id="KW-0378">Hydrolase</keyword>
<dbReference type="InterPro" id="IPR041679">
    <property type="entry name" value="DNA2/NAM7-like_C"/>
</dbReference>
<accession>A0A2T5FVF0</accession>
<dbReference type="InterPro" id="IPR047187">
    <property type="entry name" value="SF1_C_Upf1"/>
</dbReference>
<dbReference type="GO" id="GO:0004386">
    <property type="term" value="F:helicase activity"/>
    <property type="evidence" value="ECO:0007669"/>
    <property type="project" value="UniProtKB-KW"/>
</dbReference>
<protein>
    <submittedName>
        <fullName evidence="4">DNA helicase</fullName>
    </submittedName>
</protein>
<evidence type="ECO:0000259" key="2">
    <source>
        <dbReference type="Pfam" id="PF13087"/>
    </source>
</evidence>
<dbReference type="SUPFAM" id="SSF52980">
    <property type="entry name" value="Restriction endonuclease-like"/>
    <property type="match status" value="1"/>
</dbReference>
<sequence>MTIRIGAVVASKIGFASHQNAVPLLRELELANAGEQAVDDLLLTLSADPPFLQPKTWRIDRLSPGATLHVTDRDIALNAGFLGDLGESLSGSVTLRLEAKDETLAAVTHPVELLARNQWGGTGSMAELLPAFVMPNDPAVDRVLKAASDVLRRAGRKDGIDGYEAKSRTRVWEIASAIWSAVCGFRLSYALPPASFENVGQKIRSPSAIFEGQVATCLDTALLFAAALEQAGLNPLIILTRGHAFAGVWLQPVEFAALITDEAAALRRRIDLKDLLVFETTLATQADPPGFAQAEKTALRLIAEEAPDPFEMAIDVRRARMQKIRPLGLVGGTRPAGSGEEAPPVAEALEAAPALPDFDVEVAEEADAVRDRVALWQRKLLNLTTSNRLLHVPDGSKVVRLVCPDPGALEDRLAAGGKVRIVPMPDLAPAGRDEKLYEAQTNENLREQLATAALDRGELLSLIEKDKLEAALIDLYRKARSDMDEGGANTLFLALGFLKWKKNPTDERSYRAPLILLPVKLERKSVLSGVVMTHHEDEPRFNLTLIELLRQDFALNIPGLDGPLPTDESGIDVAQVWTTMRRAVRDMAGFEVVPDVVLGTFSFAKYLMWKDLVDRADRLKESPIVRHLIERDGAGFERSGEFPRAERLDDSIDPAALFTPLPADSSQLAAVVASAQGHDFVLDGPPGTGKSQTIANIIAHNLALGRRVLFVAEKMAALDVVQRRLEEKGLGEFCLELHSAKATKAEVLKQLDRAWTARETLSEEEWTREAAEAKRLRDSLNDVVRLLHRREANGLTLHQAIGRVVRDWTEASPRLAFAASTQHDEADLARFRDLARRLGLARSDVEELCDSLAAVTCNDWSNGWQEAIVAAALGVPPAIDAMLAARDALLEATRLPLAAADGDGLERLQRFVSLLLEAHKRDVRLAFAPDMADRLIAAREAIALLDRYRAEEAALSAAYAPEAARRIDLAAIRGDWQAAGQKFWFFATFAKRKVARALGEAGGAAGQVDPETDLPRLEAMARLLTELDALAPRLIGVPGWSGLASDIASVEPACAFIERLRAAINSTATDPEHLGALRRAASNLAVDANDLLGPDGAIARAADRFGGAVAALGQAAGAFSKLALAEDGNGHEALRASAEAVIAHQARLQAWAGWQRARSDAIDAGLMPLVTAMEAGALLPRDAADAFETGYARWFASQRIDAEPLLRQFAPAVHMDDIAAFRRLEDRLAELSVRYIRAKLCGNIPAKESVGKKDGYAVLKHQLQLQRRHKPIRQLATEMGDAFTRLAPCMLMSPLSIAQYLPPDQALFDLVIFDEASQIAPWDAIGAMARGRQVVVAGDPRQMPPTSFFTRSANATDSDADTEEDMESILDECLAAGVPMHSLSWHYRSRHESLIAFSNHRYYESGLVTFPAPVTRASAVEWRRVDGVYARGRGRTNQIEAQAMVDEAVRRLTDPAFVAAGRTLGIITLNADQQKLIEDLLDKARREHPEIEPHFGEDRTEPVVVKNLETVQGDERDLIILGIGFGPTEPGAKTMSMSFGALNAQGGWRRLNVAVTRARQEMIVFTSFDSSMIDLNRTSARAVADLKHFLEFADRGPRALAEAVHGSVGGFESPFEEAVAAELTRRGWTVVPQIGVSRFRIDIGIVHPDRPGDYLAGVECDGATYHSAATARDRDKVRAAILNGLGWELLRIWSTDWWIDKAGAADRLHRAIEELLAASRARAAGQAAVEAPGQTTVQPAL</sequence>
<dbReference type="RefSeq" id="WP_107968917.1">
    <property type="nucleotide sequence ID" value="NZ_NWBU01000011.1"/>
</dbReference>
<reference evidence="4 5" key="1">
    <citation type="submission" date="2017-09" db="EMBL/GenBank/DDBJ databases">
        <title>Sphingomonas panjinensis sp.nov., isolated from oil-contaminated soil.</title>
        <authorList>
            <person name="Wang L."/>
            <person name="Chen L."/>
        </authorList>
    </citation>
    <scope>NUCLEOTIDE SEQUENCE [LARGE SCALE GENOMIC DNA]</scope>
    <source>
        <strain evidence="4 5">FW-11</strain>
    </source>
</reference>
<dbReference type="PANTHER" id="PTHR10887:SF495">
    <property type="entry name" value="HELICASE SENATAXIN ISOFORM X1-RELATED"/>
    <property type="match status" value="1"/>
</dbReference>
<dbReference type="FunFam" id="3.40.960.10:FF:000002">
    <property type="entry name" value="DNA helicase related protein"/>
    <property type="match status" value="1"/>
</dbReference>
<dbReference type="InterPro" id="IPR027417">
    <property type="entry name" value="P-loop_NTPase"/>
</dbReference>
<feature type="domain" description="DNA2/NAM7 helicase helicase" evidence="1">
    <location>
        <begin position="664"/>
        <end position="751"/>
    </location>
</feature>
<dbReference type="InterPro" id="IPR041677">
    <property type="entry name" value="DNA2/NAM7_AAA_11"/>
</dbReference>
<evidence type="ECO:0000259" key="3">
    <source>
        <dbReference type="Pfam" id="PF18741"/>
    </source>
</evidence>
<dbReference type="FunFam" id="3.40.50.300:FF:002063">
    <property type="entry name" value="DNA helicase related protein"/>
    <property type="match status" value="1"/>
</dbReference>
<organism evidence="4 5">
    <name type="scientific">Sphingomonas oleivorans</name>
    <dbReference type="NCBI Taxonomy" id="1735121"/>
    <lineage>
        <taxon>Bacteria</taxon>
        <taxon>Pseudomonadati</taxon>
        <taxon>Pseudomonadota</taxon>
        <taxon>Alphaproteobacteria</taxon>
        <taxon>Sphingomonadales</taxon>
        <taxon>Sphingomonadaceae</taxon>
        <taxon>Sphingomonas</taxon>
    </lineage>
</organism>
<dbReference type="Pfam" id="PF13087">
    <property type="entry name" value="AAA_12"/>
    <property type="match status" value="1"/>
</dbReference>
<comment type="caution">
    <text evidence="4">The sequence shown here is derived from an EMBL/GenBank/DDBJ whole genome shotgun (WGS) entry which is preliminary data.</text>
</comment>
<dbReference type="Pfam" id="PF13086">
    <property type="entry name" value="AAA_11"/>
    <property type="match status" value="2"/>
</dbReference>